<dbReference type="STRING" id="52838.A0A4V4H6N3"/>
<reference evidence="2 3" key="1">
    <citation type="journal article" date="2019" name="Nat. Plants">
        <title>Genome sequencing of Musa balbisiana reveals subgenome evolution and function divergence in polyploid bananas.</title>
        <authorList>
            <person name="Yao X."/>
        </authorList>
    </citation>
    <scope>NUCLEOTIDE SEQUENCE [LARGE SCALE GENOMIC DNA]</scope>
    <source>
        <strain evidence="3">cv. DH-PKW</strain>
        <tissue evidence="2">Leaves</tissue>
    </source>
</reference>
<name>A0A4V4H6N3_MUSBA</name>
<keyword evidence="1" id="KW-0732">Signal</keyword>
<sequence length="176" mass="19718">MASVVGHSLLTFLLFAVFSPYVHARESRAFSKVTREDVPNETVVVPEETPAVQVEKAARLGKETYGYGYNSNGDAHYDADGFSTSFPNTKPNAKYGSYKNRETMYRPNYVYRKDQYGMSDTRFLENGRYFYDVNAERGYGAYAGIGVGGGDHHGYGAYNSEGNRYEGNQEGEEYVP</sequence>
<gene>
    <name evidence="2" type="ORF">C4D60_Mb07t14660</name>
</gene>
<organism evidence="2 3">
    <name type="scientific">Musa balbisiana</name>
    <name type="common">Banana</name>
    <dbReference type="NCBI Taxonomy" id="52838"/>
    <lineage>
        <taxon>Eukaryota</taxon>
        <taxon>Viridiplantae</taxon>
        <taxon>Streptophyta</taxon>
        <taxon>Embryophyta</taxon>
        <taxon>Tracheophyta</taxon>
        <taxon>Spermatophyta</taxon>
        <taxon>Magnoliopsida</taxon>
        <taxon>Liliopsida</taxon>
        <taxon>Zingiberales</taxon>
        <taxon>Musaceae</taxon>
        <taxon>Musa</taxon>
    </lineage>
</organism>
<comment type="caution">
    <text evidence="2">The sequence shown here is derived from an EMBL/GenBank/DDBJ whole genome shotgun (WGS) entry which is preliminary data.</text>
</comment>
<dbReference type="PANTHER" id="PTHR35274">
    <property type="entry name" value="E6-LIKE PROTEIN"/>
    <property type="match status" value="1"/>
</dbReference>
<dbReference type="Proteomes" id="UP000317650">
    <property type="component" value="Chromosome 7"/>
</dbReference>
<feature type="signal peptide" evidence="1">
    <location>
        <begin position="1"/>
        <end position="24"/>
    </location>
</feature>
<feature type="chain" id="PRO_5020454837" evidence="1">
    <location>
        <begin position="25"/>
        <end position="176"/>
    </location>
</feature>
<accession>A0A4V4H6N3</accession>
<proteinExistence type="predicted"/>
<evidence type="ECO:0000313" key="2">
    <source>
        <dbReference type="EMBL" id="THU60616.1"/>
    </source>
</evidence>
<dbReference type="PANTHER" id="PTHR35274:SF2">
    <property type="entry name" value="E6-LIKE PROTEIN"/>
    <property type="match status" value="1"/>
</dbReference>
<dbReference type="AlphaFoldDB" id="A0A4V4H6N3"/>
<dbReference type="EMBL" id="PYDT01000005">
    <property type="protein sequence ID" value="THU60616.1"/>
    <property type="molecule type" value="Genomic_DNA"/>
</dbReference>
<evidence type="ECO:0000313" key="3">
    <source>
        <dbReference type="Proteomes" id="UP000317650"/>
    </source>
</evidence>
<evidence type="ECO:0000256" key="1">
    <source>
        <dbReference type="SAM" id="SignalP"/>
    </source>
</evidence>
<dbReference type="InterPro" id="IPR040290">
    <property type="entry name" value="Prot_E6-like"/>
</dbReference>
<keyword evidence="3" id="KW-1185">Reference proteome</keyword>
<protein>
    <submittedName>
        <fullName evidence="2">Uncharacterized protein</fullName>
    </submittedName>
</protein>